<dbReference type="GO" id="GO:0006260">
    <property type="term" value="P:DNA replication"/>
    <property type="evidence" value="ECO:0007669"/>
    <property type="project" value="UniProtKB-KW"/>
</dbReference>
<dbReference type="AlphaFoldDB" id="A0A851HRX2"/>
<keyword evidence="4" id="KW-0227">DNA damage</keyword>
<accession>A0A851HRX2</accession>
<sequence length="301" mass="34024">MTLDNGRQCLQRIHGLRHRLALIALLLLVTLGRISEASSPPVPLANTYHKGVVLKHYWVSEKLDGVRAYWDGDRLLSRNGHVYRAPDWFVADFPKVRLDGELWMGRQRFAELSGAVRKRVPEASEWREIRFYVFDLPGPGPFHERYGYLQTLLAQADSDYLELVRQKPVTSHAALMDELDTTVAQGGEGLMLKRRKSRYTAGRSDDLLKVKTFEDAEAVVVKHIAGKGRLQGMMGALQVELPNGRRFRIGTGFSDAQRARPPPPGTRITFKYYGQTGTGLPRFASFLRVRDDEPGRAVPEL</sequence>
<keyword evidence="2 8" id="KW-0436">Ligase</keyword>
<proteinExistence type="predicted"/>
<dbReference type="PROSITE" id="PS00333">
    <property type="entry name" value="DNA_LIGASE_A2"/>
    <property type="match status" value="1"/>
</dbReference>
<dbReference type="GO" id="GO:0006310">
    <property type="term" value="P:DNA recombination"/>
    <property type="evidence" value="ECO:0007669"/>
    <property type="project" value="InterPro"/>
</dbReference>
<organism evidence="8 9">
    <name type="scientific">Marinobacter adhaerens</name>
    <dbReference type="NCBI Taxonomy" id="1033846"/>
    <lineage>
        <taxon>Bacteria</taxon>
        <taxon>Pseudomonadati</taxon>
        <taxon>Pseudomonadota</taxon>
        <taxon>Gammaproteobacteria</taxon>
        <taxon>Pseudomonadales</taxon>
        <taxon>Marinobacteraceae</taxon>
        <taxon>Marinobacter</taxon>
    </lineage>
</organism>
<dbReference type="GO" id="GO:0006281">
    <property type="term" value="P:DNA repair"/>
    <property type="evidence" value="ECO:0007669"/>
    <property type="project" value="UniProtKB-KW"/>
</dbReference>
<dbReference type="InterPro" id="IPR016059">
    <property type="entry name" value="DNA_ligase_ATP-dep_CS"/>
</dbReference>
<dbReference type="InterPro" id="IPR050326">
    <property type="entry name" value="NAD_dep_DNA_ligaseB"/>
</dbReference>
<dbReference type="GO" id="GO:0003910">
    <property type="term" value="F:DNA ligase (ATP) activity"/>
    <property type="evidence" value="ECO:0007669"/>
    <property type="project" value="UniProtKB-EC"/>
</dbReference>
<evidence type="ECO:0000313" key="9">
    <source>
        <dbReference type="Proteomes" id="UP000536442"/>
    </source>
</evidence>
<dbReference type="PROSITE" id="PS50160">
    <property type="entry name" value="DNA_LIGASE_A3"/>
    <property type="match status" value="1"/>
</dbReference>
<dbReference type="Gene3D" id="3.30.470.30">
    <property type="entry name" value="DNA ligase/mRNA capping enzyme"/>
    <property type="match status" value="1"/>
</dbReference>
<protein>
    <submittedName>
        <fullName evidence="8">DNA ligase</fullName>
    </submittedName>
</protein>
<dbReference type="GO" id="GO:0005524">
    <property type="term" value="F:ATP binding"/>
    <property type="evidence" value="ECO:0007669"/>
    <property type="project" value="InterPro"/>
</dbReference>
<name>A0A851HRX2_9GAMM</name>
<dbReference type="CDD" id="cd07896">
    <property type="entry name" value="Adenylation_kDNA_ligase_like"/>
    <property type="match status" value="1"/>
</dbReference>
<dbReference type="Gene3D" id="2.40.50.140">
    <property type="entry name" value="Nucleic acid-binding proteins"/>
    <property type="match status" value="1"/>
</dbReference>
<evidence type="ECO:0000256" key="4">
    <source>
        <dbReference type="ARBA" id="ARBA00022763"/>
    </source>
</evidence>
<comment type="catalytic activity">
    <reaction evidence="6">
        <text>ATP + (deoxyribonucleotide)n-3'-hydroxyl + 5'-phospho-(deoxyribonucleotide)m = (deoxyribonucleotide)n+m + AMP + diphosphate.</text>
        <dbReference type="EC" id="6.5.1.1"/>
    </reaction>
</comment>
<dbReference type="InterPro" id="IPR012310">
    <property type="entry name" value="DNA_ligase_ATP-dep_cent"/>
</dbReference>
<dbReference type="EMBL" id="JABEVQ010000001">
    <property type="protein sequence ID" value="NWN90176.1"/>
    <property type="molecule type" value="Genomic_DNA"/>
</dbReference>
<dbReference type="NCBIfam" id="NF006592">
    <property type="entry name" value="PRK09125.1"/>
    <property type="match status" value="1"/>
</dbReference>
<evidence type="ECO:0000256" key="3">
    <source>
        <dbReference type="ARBA" id="ARBA00022705"/>
    </source>
</evidence>
<keyword evidence="3" id="KW-0235">DNA replication</keyword>
<dbReference type="Proteomes" id="UP000536442">
    <property type="component" value="Unassembled WGS sequence"/>
</dbReference>
<keyword evidence="9" id="KW-1185">Reference proteome</keyword>
<dbReference type="CDD" id="cd08041">
    <property type="entry name" value="OBF_kDNA_ligase_like"/>
    <property type="match status" value="1"/>
</dbReference>
<dbReference type="Pfam" id="PF01068">
    <property type="entry name" value="DNA_ligase_A_M"/>
    <property type="match status" value="1"/>
</dbReference>
<evidence type="ECO:0000256" key="2">
    <source>
        <dbReference type="ARBA" id="ARBA00022598"/>
    </source>
</evidence>
<dbReference type="PANTHER" id="PTHR47810">
    <property type="entry name" value="DNA LIGASE"/>
    <property type="match status" value="1"/>
</dbReference>
<dbReference type="SUPFAM" id="SSF50249">
    <property type="entry name" value="Nucleic acid-binding proteins"/>
    <property type="match status" value="1"/>
</dbReference>
<dbReference type="SUPFAM" id="SSF56091">
    <property type="entry name" value="DNA ligase/mRNA capping enzyme, catalytic domain"/>
    <property type="match status" value="1"/>
</dbReference>
<keyword evidence="5" id="KW-0234">DNA repair</keyword>
<comment type="cofactor">
    <cofactor evidence="1">
        <name>a divalent metal cation</name>
        <dbReference type="ChEBI" id="CHEBI:60240"/>
    </cofactor>
</comment>
<evidence type="ECO:0000259" key="7">
    <source>
        <dbReference type="PROSITE" id="PS50160"/>
    </source>
</evidence>
<feature type="domain" description="ATP-dependent DNA ligase family profile" evidence="7">
    <location>
        <begin position="141"/>
        <end position="237"/>
    </location>
</feature>
<dbReference type="InterPro" id="IPR012340">
    <property type="entry name" value="NA-bd_OB-fold"/>
</dbReference>
<evidence type="ECO:0000313" key="8">
    <source>
        <dbReference type="EMBL" id="NWN90176.1"/>
    </source>
</evidence>
<evidence type="ECO:0000256" key="6">
    <source>
        <dbReference type="ARBA" id="ARBA00034003"/>
    </source>
</evidence>
<dbReference type="InterPro" id="IPR029319">
    <property type="entry name" value="DNA_ligase_OB"/>
</dbReference>
<dbReference type="Gene3D" id="3.30.1490.70">
    <property type="match status" value="1"/>
</dbReference>
<evidence type="ECO:0000256" key="1">
    <source>
        <dbReference type="ARBA" id="ARBA00001968"/>
    </source>
</evidence>
<dbReference type="PANTHER" id="PTHR47810:SF1">
    <property type="entry name" value="DNA LIGASE B"/>
    <property type="match status" value="1"/>
</dbReference>
<dbReference type="Pfam" id="PF14743">
    <property type="entry name" value="DNA_ligase_OB_2"/>
    <property type="match status" value="1"/>
</dbReference>
<reference evidence="8 9" key="1">
    <citation type="submission" date="2020-03" db="EMBL/GenBank/DDBJ databases">
        <title>Metagenomic, metatranscriptomic, and metabolomic analyses revealed the key microbes and metabolic features during the fermentation of ganjang, Korean traditional soy sauce.</title>
        <authorList>
            <person name="Chun B.H."/>
            <person name="Jeon C.O."/>
        </authorList>
    </citation>
    <scope>NUCLEOTIDE SEQUENCE [LARGE SCALE GENOMIC DNA]</scope>
    <source>
        <strain evidence="8 9">KG14</strain>
    </source>
</reference>
<comment type="caution">
    <text evidence="8">The sequence shown here is derived from an EMBL/GenBank/DDBJ whole genome shotgun (WGS) entry which is preliminary data.</text>
</comment>
<evidence type="ECO:0000256" key="5">
    <source>
        <dbReference type="ARBA" id="ARBA00023204"/>
    </source>
</evidence>
<gene>
    <name evidence="8" type="ORF">HLV39_01525</name>
</gene>